<protein>
    <recommendedName>
        <fullName evidence="6">Acyltransferase</fullName>
    </recommendedName>
</protein>
<dbReference type="InterPro" id="IPR001451">
    <property type="entry name" value="Hexapep"/>
</dbReference>
<dbReference type="Gene3D" id="2.160.10.10">
    <property type="entry name" value="Hexapeptide repeat proteins"/>
    <property type="match status" value="1"/>
</dbReference>
<evidence type="ECO:0000256" key="1">
    <source>
        <dbReference type="ARBA" id="ARBA00022679"/>
    </source>
</evidence>
<dbReference type="PANTHER" id="PTHR23416">
    <property type="entry name" value="SIALIC ACID SYNTHASE-RELATED"/>
    <property type="match status" value="1"/>
</dbReference>
<organism evidence="4 5">
    <name type="scientific">Hymenobacter volaticus</name>
    <dbReference type="NCBI Taxonomy" id="2932254"/>
    <lineage>
        <taxon>Bacteria</taxon>
        <taxon>Pseudomonadati</taxon>
        <taxon>Bacteroidota</taxon>
        <taxon>Cytophagia</taxon>
        <taxon>Cytophagales</taxon>
        <taxon>Hymenobacteraceae</taxon>
        <taxon>Hymenobacter</taxon>
    </lineage>
</organism>
<evidence type="ECO:0008006" key="6">
    <source>
        <dbReference type="Google" id="ProtNLM"/>
    </source>
</evidence>
<keyword evidence="2" id="KW-0677">Repeat</keyword>
<evidence type="ECO:0000313" key="4">
    <source>
        <dbReference type="EMBL" id="UOQ65523.1"/>
    </source>
</evidence>
<evidence type="ECO:0000313" key="5">
    <source>
        <dbReference type="Proteomes" id="UP000830401"/>
    </source>
</evidence>
<dbReference type="CDD" id="cd04647">
    <property type="entry name" value="LbH_MAT_like"/>
    <property type="match status" value="1"/>
</dbReference>
<gene>
    <name evidence="4" type="ORF">MUN86_18560</name>
</gene>
<dbReference type="InterPro" id="IPR011004">
    <property type="entry name" value="Trimer_LpxA-like_sf"/>
</dbReference>
<evidence type="ECO:0000256" key="2">
    <source>
        <dbReference type="ARBA" id="ARBA00022737"/>
    </source>
</evidence>
<evidence type="ECO:0000256" key="3">
    <source>
        <dbReference type="ARBA" id="ARBA00023315"/>
    </source>
</evidence>
<name>A0ABY4G3X8_9BACT</name>
<dbReference type="EMBL" id="CP095061">
    <property type="protein sequence ID" value="UOQ65523.1"/>
    <property type="molecule type" value="Genomic_DNA"/>
</dbReference>
<accession>A0ABY4G3X8</accession>
<dbReference type="Pfam" id="PF00132">
    <property type="entry name" value="Hexapep"/>
    <property type="match status" value="1"/>
</dbReference>
<dbReference type="PANTHER" id="PTHR23416:SF78">
    <property type="entry name" value="LIPOPOLYSACCHARIDE BIOSYNTHESIS O-ACETYL TRANSFERASE WBBJ-RELATED"/>
    <property type="match status" value="1"/>
</dbReference>
<dbReference type="InterPro" id="IPR051159">
    <property type="entry name" value="Hexapeptide_acetyltransf"/>
</dbReference>
<keyword evidence="1" id="KW-0808">Transferase</keyword>
<dbReference type="InterPro" id="IPR018357">
    <property type="entry name" value="Hexapep_transf_CS"/>
</dbReference>
<keyword evidence="5" id="KW-1185">Reference proteome</keyword>
<dbReference type="SUPFAM" id="SSF51161">
    <property type="entry name" value="Trimeric LpxA-like enzymes"/>
    <property type="match status" value="1"/>
</dbReference>
<sequence length="190" mass="20945">MSYLIQHGSFVLRQRYYARFQHFFRKLWLGFQGMKVGKGTELPRLHITWPHQVTLGVNCKLEHDIYFKYDGIWQPGSAIKIGDNVFIGSGCEFNISEGITIGNDALIASGCRFIDHNHGTALNELMRTQVGPKEAIIIEPDVWLGVNVVVLKGVTIGQGAIVAAGAIVTKSVGANEIWAGVPAKKIGERK</sequence>
<keyword evidence="3" id="KW-0012">Acyltransferase</keyword>
<proteinExistence type="predicted"/>
<dbReference type="Pfam" id="PF14602">
    <property type="entry name" value="Hexapep_2"/>
    <property type="match status" value="1"/>
</dbReference>
<reference evidence="4" key="1">
    <citation type="submission" date="2022-04" db="EMBL/GenBank/DDBJ databases">
        <title>Hymenobacter sp. isolated from the air.</title>
        <authorList>
            <person name="Won M."/>
            <person name="Lee C.-M."/>
            <person name="Woen H.-Y."/>
            <person name="Kwon S.-W."/>
        </authorList>
    </citation>
    <scope>NUCLEOTIDE SEQUENCE</scope>
    <source>
        <strain evidence="4">5420S-77</strain>
    </source>
</reference>
<dbReference type="Proteomes" id="UP000830401">
    <property type="component" value="Chromosome"/>
</dbReference>
<dbReference type="PROSITE" id="PS00101">
    <property type="entry name" value="HEXAPEP_TRANSFERASES"/>
    <property type="match status" value="1"/>
</dbReference>
<dbReference type="RefSeq" id="WP_245119529.1">
    <property type="nucleotide sequence ID" value="NZ_CP095061.1"/>
</dbReference>